<comment type="caution">
    <text evidence="2">The sequence shown here is derived from an EMBL/GenBank/DDBJ whole genome shotgun (WGS) entry which is preliminary data.</text>
</comment>
<evidence type="ECO:0000313" key="3">
    <source>
        <dbReference type="Proteomes" id="UP000443090"/>
    </source>
</evidence>
<name>A0A8H8RP47_9HELO</name>
<feature type="compositionally biased region" description="Polar residues" evidence="1">
    <location>
        <begin position="547"/>
        <end position="558"/>
    </location>
</feature>
<evidence type="ECO:0000256" key="1">
    <source>
        <dbReference type="SAM" id="MobiDB-lite"/>
    </source>
</evidence>
<keyword evidence="3" id="KW-1185">Reference proteome</keyword>
<dbReference type="Proteomes" id="UP000443090">
    <property type="component" value="Unassembled WGS sequence"/>
</dbReference>
<feature type="region of interest" description="Disordered" evidence="1">
    <location>
        <begin position="1"/>
        <end position="34"/>
    </location>
</feature>
<feature type="region of interest" description="Disordered" evidence="1">
    <location>
        <begin position="590"/>
        <end position="621"/>
    </location>
</feature>
<dbReference type="OrthoDB" id="4760831at2759"/>
<sequence length="621" mass="68486">MPGGSNLNGVAVESNGIKSPGVSEEATSLGEKEQESLTFEEAATRAFPSRGRSRYQQVIAVLIQWEEDDLKVQPRINRLRTLLDTCYGFYTETWVIPSTSSHLKLMELAKKFVADFGSAENLLIVYYNGHASINSSGESTWLCNQNPLSPSVSWSTIQGLFEETKSDALFLLDCSAGRSAPGIVRGVNETISASGSETLSTVLDRHLFTNALIEVLDNWTSRVAFSAAMLHSEIVAAIKPDRPEKGNWTDEQTAKKRKTPAYIIASAGPQFSSIELARRRGYDNPSRASANFSRPVPSTPSPTPIFSKLDAYNPANLNKTLKSGQLQIPHVLICVALEGYPKLEVEGWYAWVRGNPVLSAYAIVEGIYESYSTMLLISIPLLVWDMLPADPAVFFIANVLSNNLLAADSGERFQRLADTKLVRTQESKQLSGKTVQFAPPQINIVSQYKVEPPPLSAVKPRPMSTLDLPEVADVKRHSISDVDPPTEVKLQTHPLSAVDRLGLPLDHQLPHQLSKRNPPKAVEVMPFADTKTSRPKEPGSSPLPESKLQSQTLATPDTTLPRLDLPNPTLEKTATEQRIKELIQAAQLAREEASRAWDELGRREKKDRRDTLRSKPGSPYT</sequence>
<feature type="compositionally biased region" description="Basic and acidic residues" evidence="1">
    <location>
        <begin position="590"/>
        <end position="613"/>
    </location>
</feature>
<dbReference type="AlphaFoldDB" id="A0A8H8RP47"/>
<accession>A0A8H8RP47</accession>
<protein>
    <submittedName>
        <fullName evidence="2">Uncharacterized protein</fullName>
    </submittedName>
</protein>
<organism evidence="2 3">
    <name type="scientific">Lachnellula occidentalis</name>
    <dbReference type="NCBI Taxonomy" id="215460"/>
    <lineage>
        <taxon>Eukaryota</taxon>
        <taxon>Fungi</taxon>
        <taxon>Dikarya</taxon>
        <taxon>Ascomycota</taxon>
        <taxon>Pezizomycotina</taxon>
        <taxon>Leotiomycetes</taxon>
        <taxon>Helotiales</taxon>
        <taxon>Lachnaceae</taxon>
        <taxon>Lachnellula</taxon>
    </lineage>
</organism>
<evidence type="ECO:0000313" key="2">
    <source>
        <dbReference type="EMBL" id="TVY39182.1"/>
    </source>
</evidence>
<proteinExistence type="predicted"/>
<dbReference type="EMBL" id="QGMI01000542">
    <property type="protein sequence ID" value="TVY39182.1"/>
    <property type="molecule type" value="Genomic_DNA"/>
</dbReference>
<gene>
    <name evidence="2" type="ORF">LOCC1_G008470</name>
</gene>
<reference evidence="2 3" key="1">
    <citation type="submission" date="2018-05" db="EMBL/GenBank/DDBJ databases">
        <title>Genome sequencing and assembly of the regulated plant pathogen Lachnellula willkommii and related sister species for the development of diagnostic species identification markers.</title>
        <authorList>
            <person name="Giroux E."/>
            <person name="Bilodeau G."/>
        </authorList>
    </citation>
    <scope>NUCLEOTIDE SEQUENCE [LARGE SCALE GENOMIC DNA]</scope>
    <source>
        <strain evidence="2 3">CBS 160.35</strain>
    </source>
</reference>
<feature type="region of interest" description="Disordered" evidence="1">
    <location>
        <begin position="509"/>
        <end position="573"/>
    </location>
</feature>